<dbReference type="Gene3D" id="3.30.505.10">
    <property type="entry name" value="SH2 domain"/>
    <property type="match status" value="1"/>
</dbReference>
<organism evidence="4 5">
    <name type="scientific">Mesorhabditis spiculigera</name>
    <dbReference type="NCBI Taxonomy" id="96644"/>
    <lineage>
        <taxon>Eukaryota</taxon>
        <taxon>Metazoa</taxon>
        <taxon>Ecdysozoa</taxon>
        <taxon>Nematoda</taxon>
        <taxon>Chromadorea</taxon>
        <taxon>Rhabditida</taxon>
        <taxon>Rhabditina</taxon>
        <taxon>Rhabditomorpha</taxon>
        <taxon>Rhabditoidea</taxon>
        <taxon>Rhabditidae</taxon>
        <taxon>Mesorhabditinae</taxon>
        <taxon>Mesorhabditis</taxon>
    </lineage>
</organism>
<dbReference type="PANTHER" id="PTHR15832:SF2">
    <property type="entry name" value="SH2 DOMAIN-CONTAINING PROTEIN"/>
    <property type="match status" value="1"/>
</dbReference>
<feature type="domain" description="SH2" evidence="3">
    <location>
        <begin position="413"/>
        <end position="510"/>
    </location>
</feature>
<dbReference type="SUPFAM" id="SSF55550">
    <property type="entry name" value="SH2 domain"/>
    <property type="match status" value="1"/>
</dbReference>
<feature type="region of interest" description="Disordered" evidence="2">
    <location>
        <begin position="1"/>
        <end position="114"/>
    </location>
</feature>
<dbReference type="PROSITE" id="PS50001">
    <property type="entry name" value="SH2"/>
    <property type="match status" value="1"/>
</dbReference>
<feature type="compositionally biased region" description="Basic and acidic residues" evidence="2">
    <location>
        <begin position="18"/>
        <end position="33"/>
    </location>
</feature>
<dbReference type="EMBL" id="CATQJA010002663">
    <property type="protein sequence ID" value="CAJ0581251.1"/>
    <property type="molecule type" value="Genomic_DNA"/>
</dbReference>
<evidence type="ECO:0000259" key="3">
    <source>
        <dbReference type="PROSITE" id="PS50001"/>
    </source>
</evidence>
<evidence type="ECO:0000256" key="1">
    <source>
        <dbReference type="PROSITE-ProRule" id="PRU00191"/>
    </source>
</evidence>
<sequence length="606" mass="67913">MVSKFLSALWGRSKSKNISKEDKENNKKEEKKPMRARRPVSEYILPTNFRDSGCHDSPGSSWVSSSYGGGANTSHPHRVYSLYEAPPPSCDSGHHSPSGTTTSSSLSTTISTTASSDHQKSADYHHLLGLNSSTSPSTSLLYSSLPCALDEAAVEEMKHTMSYSWDIQMAGSFPISSTHPDTVSSRLERFRPQQNPKSVQLSVSLLGVEEIEQVLGNAFQAALVRATERRRETPLDVPHKQPKPQQHHATLSTVASTPALVGVFRGMPLEPRQRVSSTAFLSRLLGKGKEVVCTPMPDAENKAKRKRRPVSAVFSSAIHRFSSSANVKDSKRISTIDLGKGLAATPLCRPKPQEDIKSPPLAEPEDTSSTGTQTTSRTSTLAAKEPRIVYDEKLGEQIYLVDETLEKQLDTVGYFCRLPSRESLMTNLLAHPEGAFVVRYSESRRSLALSVRVPLSHNPTGVSHYLLVRNAKGFRIKFQAAEKFFPSIQTLVTHHSVIQEQLPCRLVFVQWKPSDWKDQRKVREREPKELKPIDEVDEAASRRGSRIFPAECDENRNTCFFDEPPPKASYLQMSRDHELMWSTPKRRSRQFVDTRRHSRFIELEQH</sequence>
<keyword evidence="5" id="KW-1185">Reference proteome</keyword>
<gene>
    <name evidence="4" type="ORF">MSPICULIGERA_LOCUS19417</name>
</gene>
<dbReference type="PANTHER" id="PTHR15832">
    <property type="entry name" value="SHC (SRC HOMOLOGY DOMAIN C-TERMINAL) ADAPTOR HOMOLOG"/>
    <property type="match status" value="1"/>
</dbReference>
<feature type="compositionally biased region" description="Low complexity" evidence="2">
    <location>
        <begin position="96"/>
        <end position="114"/>
    </location>
</feature>
<dbReference type="CDD" id="cd00173">
    <property type="entry name" value="SH2"/>
    <property type="match status" value="1"/>
</dbReference>
<dbReference type="InterPro" id="IPR000980">
    <property type="entry name" value="SH2"/>
</dbReference>
<reference evidence="4" key="1">
    <citation type="submission" date="2023-06" db="EMBL/GenBank/DDBJ databases">
        <authorList>
            <person name="Delattre M."/>
        </authorList>
    </citation>
    <scope>NUCLEOTIDE SEQUENCE</scope>
    <source>
        <strain evidence="4">AF72</strain>
    </source>
</reference>
<comment type="caution">
    <text evidence="4">The sequence shown here is derived from an EMBL/GenBank/DDBJ whole genome shotgun (WGS) entry which is preliminary data.</text>
</comment>
<feature type="non-terminal residue" evidence="4">
    <location>
        <position position="606"/>
    </location>
</feature>
<feature type="compositionally biased region" description="Low complexity" evidence="2">
    <location>
        <begin position="367"/>
        <end position="380"/>
    </location>
</feature>
<evidence type="ECO:0000256" key="2">
    <source>
        <dbReference type="SAM" id="MobiDB-lite"/>
    </source>
</evidence>
<evidence type="ECO:0000313" key="4">
    <source>
        <dbReference type="EMBL" id="CAJ0581251.1"/>
    </source>
</evidence>
<dbReference type="SMART" id="SM00252">
    <property type="entry name" value="SH2"/>
    <property type="match status" value="1"/>
</dbReference>
<dbReference type="Proteomes" id="UP001177023">
    <property type="component" value="Unassembled WGS sequence"/>
</dbReference>
<evidence type="ECO:0000313" key="5">
    <source>
        <dbReference type="Proteomes" id="UP001177023"/>
    </source>
</evidence>
<protein>
    <recommendedName>
        <fullName evidence="3">SH2 domain-containing protein</fullName>
    </recommendedName>
</protein>
<keyword evidence="1" id="KW-0727">SH2 domain</keyword>
<dbReference type="AlphaFoldDB" id="A0AA36GA78"/>
<feature type="region of interest" description="Disordered" evidence="2">
    <location>
        <begin position="344"/>
        <end position="382"/>
    </location>
</feature>
<accession>A0AA36GA78</accession>
<proteinExistence type="predicted"/>
<dbReference type="InterPro" id="IPR036860">
    <property type="entry name" value="SH2_dom_sf"/>
</dbReference>
<feature type="compositionally biased region" description="Low complexity" evidence="2">
    <location>
        <begin position="57"/>
        <end position="66"/>
    </location>
</feature>
<name>A0AA36GA78_9BILA</name>
<dbReference type="Pfam" id="PF00017">
    <property type="entry name" value="SH2"/>
    <property type="match status" value="1"/>
</dbReference>